<organism evidence="1 2">
    <name type="scientific">Portunus trituberculatus</name>
    <name type="common">Swimming crab</name>
    <name type="synonym">Neptunus trituberculatus</name>
    <dbReference type="NCBI Taxonomy" id="210409"/>
    <lineage>
        <taxon>Eukaryota</taxon>
        <taxon>Metazoa</taxon>
        <taxon>Ecdysozoa</taxon>
        <taxon>Arthropoda</taxon>
        <taxon>Crustacea</taxon>
        <taxon>Multicrustacea</taxon>
        <taxon>Malacostraca</taxon>
        <taxon>Eumalacostraca</taxon>
        <taxon>Eucarida</taxon>
        <taxon>Decapoda</taxon>
        <taxon>Pleocyemata</taxon>
        <taxon>Brachyura</taxon>
        <taxon>Eubrachyura</taxon>
        <taxon>Portunoidea</taxon>
        <taxon>Portunidae</taxon>
        <taxon>Portuninae</taxon>
        <taxon>Portunus</taxon>
    </lineage>
</organism>
<keyword evidence="2" id="KW-1185">Reference proteome</keyword>
<dbReference type="Proteomes" id="UP000324222">
    <property type="component" value="Unassembled WGS sequence"/>
</dbReference>
<dbReference type="AlphaFoldDB" id="A0A5B7DXC4"/>
<name>A0A5B7DXC4_PORTR</name>
<reference evidence="1 2" key="1">
    <citation type="submission" date="2019-05" db="EMBL/GenBank/DDBJ databases">
        <title>Another draft genome of Portunus trituberculatus and its Hox gene families provides insights of decapod evolution.</title>
        <authorList>
            <person name="Jeong J.-H."/>
            <person name="Song I."/>
            <person name="Kim S."/>
            <person name="Choi T."/>
            <person name="Kim D."/>
            <person name="Ryu S."/>
            <person name="Kim W."/>
        </authorList>
    </citation>
    <scope>NUCLEOTIDE SEQUENCE [LARGE SCALE GENOMIC DNA]</scope>
    <source>
        <tissue evidence="1">Muscle</tissue>
    </source>
</reference>
<comment type="caution">
    <text evidence="1">The sequence shown here is derived from an EMBL/GenBank/DDBJ whole genome shotgun (WGS) entry which is preliminary data.</text>
</comment>
<evidence type="ECO:0000313" key="1">
    <source>
        <dbReference type="EMBL" id="MPC25626.1"/>
    </source>
</evidence>
<sequence>MVIVKSLNSASYLIISIRVFNVLSDELHSLNRLLDFWGVGSLAVNVTPAQVCEGETKRGVRASG</sequence>
<gene>
    <name evidence="1" type="ORF">E2C01_018747</name>
</gene>
<accession>A0A5B7DXC4</accession>
<dbReference type="EMBL" id="VSRR010001487">
    <property type="protein sequence ID" value="MPC25626.1"/>
    <property type="molecule type" value="Genomic_DNA"/>
</dbReference>
<proteinExistence type="predicted"/>
<evidence type="ECO:0000313" key="2">
    <source>
        <dbReference type="Proteomes" id="UP000324222"/>
    </source>
</evidence>
<protein>
    <submittedName>
        <fullName evidence="1">Uncharacterized protein</fullName>
    </submittedName>
</protein>